<comment type="caution">
    <text evidence="1">The sequence shown here is derived from an EMBL/GenBank/DDBJ whole genome shotgun (WGS) entry which is preliminary data.</text>
</comment>
<organism evidence="1 2">
    <name type="scientific">Smallanthus sonchifolius</name>
    <dbReference type="NCBI Taxonomy" id="185202"/>
    <lineage>
        <taxon>Eukaryota</taxon>
        <taxon>Viridiplantae</taxon>
        <taxon>Streptophyta</taxon>
        <taxon>Embryophyta</taxon>
        <taxon>Tracheophyta</taxon>
        <taxon>Spermatophyta</taxon>
        <taxon>Magnoliopsida</taxon>
        <taxon>eudicotyledons</taxon>
        <taxon>Gunneridae</taxon>
        <taxon>Pentapetalae</taxon>
        <taxon>asterids</taxon>
        <taxon>campanulids</taxon>
        <taxon>Asterales</taxon>
        <taxon>Asteraceae</taxon>
        <taxon>Asteroideae</taxon>
        <taxon>Heliantheae alliance</taxon>
        <taxon>Millerieae</taxon>
        <taxon>Smallanthus</taxon>
    </lineage>
</organism>
<dbReference type="EMBL" id="CM042027">
    <property type="protein sequence ID" value="KAI3803465.1"/>
    <property type="molecule type" value="Genomic_DNA"/>
</dbReference>
<proteinExistence type="predicted"/>
<evidence type="ECO:0000313" key="1">
    <source>
        <dbReference type="EMBL" id="KAI3803465.1"/>
    </source>
</evidence>
<name>A0ACB9I7V7_9ASTR</name>
<keyword evidence="2" id="KW-1185">Reference proteome</keyword>
<evidence type="ECO:0000313" key="2">
    <source>
        <dbReference type="Proteomes" id="UP001056120"/>
    </source>
</evidence>
<reference evidence="1 2" key="2">
    <citation type="journal article" date="2022" name="Mol. Ecol. Resour.">
        <title>The genomes of chicory, endive, great burdock and yacon provide insights into Asteraceae paleo-polyploidization history and plant inulin production.</title>
        <authorList>
            <person name="Fan W."/>
            <person name="Wang S."/>
            <person name="Wang H."/>
            <person name="Wang A."/>
            <person name="Jiang F."/>
            <person name="Liu H."/>
            <person name="Zhao H."/>
            <person name="Xu D."/>
            <person name="Zhang Y."/>
        </authorList>
    </citation>
    <scope>NUCLEOTIDE SEQUENCE [LARGE SCALE GENOMIC DNA]</scope>
    <source>
        <strain evidence="2">cv. Yunnan</strain>
        <tissue evidence="1">Leaves</tissue>
    </source>
</reference>
<sequence length="112" mass="12710">MQDLCTNKILPTFFLNLTTTFIENTIDSQDSGGGSPEKALRSCLSSGKKDGRKIKKVRFSCDVEDSSVKNDEYREAEREGRMRTHVSYETQTISSNWGLTNKNLTMLMEFSN</sequence>
<reference evidence="2" key="1">
    <citation type="journal article" date="2022" name="Mol. Ecol. Resour.">
        <title>The genomes of chicory, endive, great burdock and yacon provide insights into Asteraceae palaeo-polyploidization history and plant inulin production.</title>
        <authorList>
            <person name="Fan W."/>
            <person name="Wang S."/>
            <person name="Wang H."/>
            <person name="Wang A."/>
            <person name="Jiang F."/>
            <person name="Liu H."/>
            <person name="Zhao H."/>
            <person name="Xu D."/>
            <person name="Zhang Y."/>
        </authorList>
    </citation>
    <scope>NUCLEOTIDE SEQUENCE [LARGE SCALE GENOMIC DNA]</scope>
    <source>
        <strain evidence="2">cv. Yunnan</strain>
    </source>
</reference>
<gene>
    <name evidence="1" type="ORF">L1987_31617</name>
</gene>
<dbReference type="Proteomes" id="UP001056120">
    <property type="component" value="Linkage Group LG10"/>
</dbReference>
<protein>
    <submittedName>
        <fullName evidence="1">Uncharacterized protein</fullName>
    </submittedName>
</protein>
<accession>A0ACB9I7V7</accession>